<keyword evidence="10" id="KW-1185">Reference proteome</keyword>
<dbReference type="InterPro" id="IPR035979">
    <property type="entry name" value="RBD_domain_sf"/>
</dbReference>
<dbReference type="Pfam" id="PF00076">
    <property type="entry name" value="RRM_1"/>
    <property type="match status" value="1"/>
</dbReference>
<feature type="compositionally biased region" description="Polar residues" evidence="6">
    <location>
        <begin position="342"/>
        <end position="354"/>
    </location>
</feature>
<evidence type="ECO:0000256" key="3">
    <source>
        <dbReference type="ARBA" id="ARBA00043866"/>
    </source>
</evidence>
<feature type="domain" description="RRM" evidence="7">
    <location>
        <begin position="354"/>
        <end position="426"/>
    </location>
</feature>
<dbReference type="Proteomes" id="UP000234275">
    <property type="component" value="Unassembled WGS sequence"/>
</dbReference>
<evidence type="ECO:0008006" key="11">
    <source>
        <dbReference type="Google" id="ProtNLM"/>
    </source>
</evidence>
<dbReference type="InterPro" id="IPR045137">
    <property type="entry name" value="RBM26/27"/>
</dbReference>
<dbReference type="AlphaFoldDB" id="A0A2I2GSF4"/>
<dbReference type="GeneID" id="36562088"/>
<feature type="region of interest" description="Disordered" evidence="6">
    <location>
        <begin position="310"/>
        <end position="354"/>
    </location>
</feature>
<dbReference type="GO" id="GO:0008270">
    <property type="term" value="F:zinc ion binding"/>
    <property type="evidence" value="ECO:0007669"/>
    <property type="project" value="UniProtKB-KW"/>
</dbReference>
<sequence>MQLTEAQAEEVKNWVVRKLEDISDADADVLADYVLALIRTDAPDEEIRKASEENLEDFLREHTAQFVNELFATFAPKQQPPSQPQAQPAEIPSIETAPQQSSQFNPQSAPFNPQSAPFNPPSGPSKGAYGSPMGQFPQSQTDAPGFNRKRSFHEGFQTDQDREDVPQHRTFKTPRRGRGGGRGDWMGRDGRGPPGVPGQFPPPGPGGFPVMPPAFPPFDQNDPMAAMMAMQGMGFPQMPGMPPMPMPPTGGPGQPDQMPKTSERCPFYETQGICYLGAACPYQHDAIPGASKEDEYDPKASTILPDLQRANAGSPFRASDRGRGRGRGDRGGFGGRGRRTEFSSAGPNDDTSITTIVVEQIPDDKLDEATIREFFSQYGEIVEVTIQAHRRLALITYDSHAAAKRAWSSPKVIFDNRFVKVYWHKPKNERHNEQRPAPGDAMEDAPSFDPEEFEKQQEEAQKSHEEKMKRRKETEDARQALEKQREELLKKQEEEKERLLRRLGGNGVSNGADSGNGESRSPSQENSSDQTKQLRAQLAALEAEAKTLGIDPNGSEGPSFGYRGRGRGFGRGGFAPRGRGGYDPSYRGGFRGRGGMARGRGGVLRLDNRPKRIAISGVDFDTEKDEALRQFLIGVGEYESIEPHSEEPNSLIVAFKERYIAEKFMRGPWTIPSVGEVQLAWVPNPPISLPAASSGLESDAKTASDEDTAMDMTSSLPPPDQSGKQRDGNPDVDYDVAEVDDTWGEE</sequence>
<dbReference type="PANTHER" id="PTHR14398:SF0">
    <property type="entry name" value="ZINC FINGER PROTEIN SWM"/>
    <property type="match status" value="1"/>
</dbReference>
<evidence type="ECO:0000259" key="8">
    <source>
        <dbReference type="PROSITE" id="PS50103"/>
    </source>
</evidence>
<name>A0A2I2GSF4_9EURO</name>
<dbReference type="OrthoDB" id="443401at2759"/>
<feature type="compositionally biased region" description="Pro residues" evidence="6">
    <location>
        <begin position="194"/>
        <end position="205"/>
    </location>
</feature>
<evidence type="ECO:0000313" key="10">
    <source>
        <dbReference type="Proteomes" id="UP000234275"/>
    </source>
</evidence>
<dbReference type="EMBL" id="MSFO01000001">
    <property type="protein sequence ID" value="PLB55812.1"/>
    <property type="molecule type" value="Genomic_DNA"/>
</dbReference>
<reference evidence="9 10" key="1">
    <citation type="submission" date="2016-12" db="EMBL/GenBank/DDBJ databases">
        <title>The genomes of Aspergillus section Nigri reveals drivers in fungal speciation.</title>
        <authorList>
            <consortium name="DOE Joint Genome Institute"/>
            <person name="Vesth T.C."/>
            <person name="Nybo J."/>
            <person name="Theobald S."/>
            <person name="Brandl J."/>
            <person name="Frisvad J.C."/>
            <person name="Nielsen K.F."/>
            <person name="Lyhne E.K."/>
            <person name="Kogle M.E."/>
            <person name="Kuo A."/>
            <person name="Riley R."/>
            <person name="Clum A."/>
            <person name="Nolan M."/>
            <person name="Lipzen A."/>
            <person name="Salamov A."/>
            <person name="Henrissat B."/>
            <person name="Wiebenga A."/>
            <person name="De Vries R.P."/>
            <person name="Grigoriev I.V."/>
            <person name="Mortensen U.H."/>
            <person name="Andersen M.R."/>
            <person name="Baker S.E."/>
        </authorList>
    </citation>
    <scope>NUCLEOTIDE SEQUENCE [LARGE SCALE GENOMIC DNA]</scope>
    <source>
        <strain evidence="9 10">IBT 23096</strain>
    </source>
</reference>
<protein>
    <recommendedName>
        <fullName evidence="11">CCCH zinc finger and RRM domain protein</fullName>
    </recommendedName>
</protein>
<keyword evidence="5" id="KW-0479">Metal-binding</keyword>
<dbReference type="InterPro" id="IPR000571">
    <property type="entry name" value="Znf_CCCH"/>
</dbReference>
<evidence type="ECO:0000256" key="4">
    <source>
        <dbReference type="PROSITE-ProRule" id="PRU00176"/>
    </source>
</evidence>
<keyword evidence="5" id="KW-0862">Zinc</keyword>
<dbReference type="SUPFAM" id="SSF54928">
    <property type="entry name" value="RNA-binding domain, RBD"/>
    <property type="match status" value="1"/>
</dbReference>
<dbReference type="InterPro" id="IPR002483">
    <property type="entry name" value="PWI_dom"/>
</dbReference>
<proteinExistence type="predicted"/>
<dbReference type="PROSITE" id="PS50103">
    <property type="entry name" value="ZF_C3H1"/>
    <property type="match status" value="1"/>
</dbReference>
<dbReference type="InterPro" id="IPR000504">
    <property type="entry name" value="RRM_dom"/>
</dbReference>
<organism evidence="9 10">
    <name type="scientific">Aspergillus steynii IBT 23096</name>
    <dbReference type="NCBI Taxonomy" id="1392250"/>
    <lineage>
        <taxon>Eukaryota</taxon>
        <taxon>Fungi</taxon>
        <taxon>Dikarya</taxon>
        <taxon>Ascomycota</taxon>
        <taxon>Pezizomycotina</taxon>
        <taxon>Eurotiomycetes</taxon>
        <taxon>Eurotiomycetidae</taxon>
        <taxon>Eurotiales</taxon>
        <taxon>Aspergillaceae</taxon>
        <taxon>Aspergillus</taxon>
        <taxon>Aspergillus subgen. Circumdati</taxon>
    </lineage>
</organism>
<feature type="zinc finger region" description="C3H1-type" evidence="5">
    <location>
        <begin position="259"/>
        <end position="287"/>
    </location>
</feature>
<feature type="compositionally biased region" description="Basic and acidic residues" evidence="6">
    <location>
        <begin position="318"/>
        <end position="330"/>
    </location>
</feature>
<dbReference type="SUPFAM" id="SSF101233">
    <property type="entry name" value="PWI domain"/>
    <property type="match status" value="1"/>
</dbReference>
<keyword evidence="2 4" id="KW-0694">RNA-binding</keyword>
<dbReference type="SMART" id="SM00360">
    <property type="entry name" value="RRM"/>
    <property type="match status" value="1"/>
</dbReference>
<evidence type="ECO:0000256" key="5">
    <source>
        <dbReference type="PROSITE-ProRule" id="PRU00723"/>
    </source>
</evidence>
<gene>
    <name evidence="9" type="ORF">P170DRAFT_506326</name>
</gene>
<keyword evidence="1" id="KW-0507">mRNA processing</keyword>
<comment type="caution">
    <text evidence="9">The sequence shown here is derived from an EMBL/GenBank/DDBJ whole genome shotgun (WGS) entry which is preliminary data.</text>
</comment>
<dbReference type="Gene3D" id="1.20.1390.10">
    <property type="entry name" value="PWI domain"/>
    <property type="match status" value="1"/>
</dbReference>
<dbReference type="InterPro" id="IPR012677">
    <property type="entry name" value="Nucleotide-bd_a/b_plait_sf"/>
</dbReference>
<dbReference type="PROSITE" id="PS50102">
    <property type="entry name" value="RRM"/>
    <property type="match status" value="1"/>
</dbReference>
<dbReference type="InterPro" id="IPR036483">
    <property type="entry name" value="PWI_dom_sf"/>
</dbReference>
<feature type="region of interest" description="Disordered" evidence="6">
    <location>
        <begin position="429"/>
        <end position="480"/>
    </location>
</feature>
<dbReference type="Gene3D" id="3.30.70.330">
    <property type="match status" value="1"/>
</dbReference>
<feature type="compositionally biased region" description="Basic and acidic residues" evidence="6">
    <location>
        <begin position="453"/>
        <end position="480"/>
    </location>
</feature>
<dbReference type="GO" id="GO:0003723">
    <property type="term" value="F:RNA binding"/>
    <property type="evidence" value="ECO:0007669"/>
    <property type="project" value="UniProtKB-UniRule"/>
</dbReference>
<dbReference type="GO" id="GO:0005634">
    <property type="term" value="C:nucleus"/>
    <property type="evidence" value="ECO:0007669"/>
    <property type="project" value="TreeGrafter"/>
</dbReference>
<feature type="region of interest" description="Disordered" evidence="6">
    <location>
        <begin position="499"/>
        <end position="534"/>
    </location>
</feature>
<keyword evidence="5" id="KW-0863">Zinc-finger</keyword>
<evidence type="ECO:0000256" key="6">
    <source>
        <dbReference type="SAM" id="MobiDB-lite"/>
    </source>
</evidence>
<feature type="region of interest" description="Disordered" evidence="6">
    <location>
        <begin position="689"/>
        <end position="746"/>
    </location>
</feature>
<dbReference type="FunFam" id="1.20.1390.10:FF:000007">
    <property type="entry name" value="CCCH zinc finger and RRM domain protein"/>
    <property type="match status" value="1"/>
</dbReference>
<dbReference type="GO" id="GO:0006397">
    <property type="term" value="P:mRNA processing"/>
    <property type="evidence" value="ECO:0007669"/>
    <property type="project" value="UniProtKB-KW"/>
</dbReference>
<dbReference type="Pfam" id="PF01480">
    <property type="entry name" value="PWI"/>
    <property type="match status" value="1"/>
</dbReference>
<feature type="compositionally biased region" description="Polar residues" evidence="6">
    <location>
        <begin position="509"/>
        <end position="531"/>
    </location>
</feature>
<evidence type="ECO:0000256" key="2">
    <source>
        <dbReference type="ARBA" id="ARBA00022884"/>
    </source>
</evidence>
<dbReference type="PANTHER" id="PTHR14398">
    <property type="entry name" value="RNA RECOGNITION RRM/RNP DOMAIN"/>
    <property type="match status" value="1"/>
</dbReference>
<accession>A0A2I2GSF4</accession>
<dbReference type="FunFam" id="3.30.70.330:FF:000647">
    <property type="entry name" value="CCCH zinc finger and RRM domain protein"/>
    <property type="match status" value="1"/>
</dbReference>
<comment type="function">
    <text evidence="3">May be involved in the turnover of nuclear polyadenylated (pA+) RNA.</text>
</comment>
<evidence type="ECO:0000313" key="9">
    <source>
        <dbReference type="EMBL" id="PLB55812.1"/>
    </source>
</evidence>
<dbReference type="CDD" id="cd12257">
    <property type="entry name" value="RRM1_RBM26_like"/>
    <property type="match status" value="1"/>
</dbReference>
<feature type="compositionally biased region" description="Polar residues" evidence="6">
    <location>
        <begin position="96"/>
        <end position="117"/>
    </location>
</feature>
<evidence type="ECO:0000259" key="7">
    <source>
        <dbReference type="PROSITE" id="PS50102"/>
    </source>
</evidence>
<dbReference type="VEuPathDB" id="FungiDB:P170DRAFT_506326"/>
<evidence type="ECO:0000256" key="1">
    <source>
        <dbReference type="ARBA" id="ARBA00022664"/>
    </source>
</evidence>
<dbReference type="STRING" id="1392250.A0A2I2GSF4"/>
<dbReference type="RefSeq" id="XP_024711114.1">
    <property type="nucleotide sequence ID" value="XM_024854382.1"/>
</dbReference>
<feature type="region of interest" description="Disordered" evidence="6">
    <location>
        <begin position="76"/>
        <end position="205"/>
    </location>
</feature>
<feature type="compositionally biased region" description="Acidic residues" evidence="6">
    <location>
        <begin position="730"/>
        <end position="746"/>
    </location>
</feature>
<feature type="domain" description="C3H1-type" evidence="8">
    <location>
        <begin position="259"/>
        <end position="287"/>
    </location>
</feature>
<feature type="compositionally biased region" description="Basic residues" evidence="6">
    <location>
        <begin position="169"/>
        <end position="179"/>
    </location>
</feature>